<feature type="transmembrane region" description="Helical" evidence="1">
    <location>
        <begin position="410"/>
        <end position="438"/>
    </location>
</feature>
<dbReference type="InterPro" id="IPR007246">
    <property type="entry name" value="Gaa1"/>
</dbReference>
<proteinExistence type="predicted"/>
<dbReference type="Pfam" id="PF04114">
    <property type="entry name" value="Gaa1"/>
    <property type="match status" value="1"/>
</dbReference>
<keyword evidence="3" id="KW-1185">Reference proteome</keyword>
<feature type="transmembrane region" description="Helical" evidence="1">
    <location>
        <begin position="514"/>
        <end position="533"/>
    </location>
</feature>
<protein>
    <submittedName>
        <fullName evidence="2">GPI-anchor transamidase</fullName>
    </submittedName>
</protein>
<reference evidence="2" key="1">
    <citation type="submission" date="2023-02" db="EMBL/GenBank/DDBJ databases">
        <title>Identification and recombinant expression of a fungal hydrolase from Papiliotrema laurentii that hydrolyzes apple cutin and clears colloidal polyester polyurethane.</title>
        <authorList>
            <consortium name="DOE Joint Genome Institute"/>
            <person name="Roman V.A."/>
            <person name="Bojanowski C."/>
            <person name="Crable B.R."/>
            <person name="Wagner D.N."/>
            <person name="Hung C.S."/>
            <person name="Nadeau L.J."/>
            <person name="Schratz L."/>
            <person name="Haridas S."/>
            <person name="Pangilinan J."/>
            <person name="Lipzen A."/>
            <person name="Na H."/>
            <person name="Yan M."/>
            <person name="Ng V."/>
            <person name="Grigoriev I.V."/>
            <person name="Spatafora J.W."/>
            <person name="Barlow D."/>
            <person name="Biffinger J."/>
            <person name="Kelley-Loughnane N."/>
            <person name="Varaljay V.A."/>
            <person name="Crookes-Goodson W.J."/>
        </authorList>
    </citation>
    <scope>NUCLEOTIDE SEQUENCE</scope>
    <source>
        <strain evidence="2">5307AH</strain>
    </source>
</reference>
<dbReference type="Proteomes" id="UP001182556">
    <property type="component" value="Unassembled WGS sequence"/>
</dbReference>
<keyword evidence="1" id="KW-1133">Transmembrane helix</keyword>
<dbReference type="AlphaFoldDB" id="A0AAD9D0S7"/>
<evidence type="ECO:0000256" key="1">
    <source>
        <dbReference type="SAM" id="Phobius"/>
    </source>
</evidence>
<name>A0AAD9D0S7_PAPLA</name>
<keyword evidence="1" id="KW-0812">Transmembrane</keyword>
<sequence length="537" mass="59707">MLGRLRTRLRREKREAPLTEVNYTKEHVALAKTIARRRRLVGLFWRHLSLIRFTLAALGVIGLLALPHPALWKSTYIDEHAIQPAQVNLQYDWANVHSADRYLGDLERLVASNASQEVRSEYLQEMFSKAGLDTGNTTSSTWAHVTPPRSAGIEVILLAANWESREGGPNLRGVAMLLSLGEFLRGQNHWAFDIVLVVGEGYVHGLEGFMREYYDLFPGLIWTALNVDYPGHSFEHIGLFYEGVNGRLPNQDVVNSVAHISRWAGGVDTRLHDIPNVPVQIPALFGTFLQQYIGEYLLAARHLIAHAGYMAFGRLSGAHGVLARHRIDSLTLYCPNATGPHGFHSLGRTIESSLRSFNNLLERLHASYFFYLLPLPGKFIPVGHYLPSAILMGASVTLGGFDIPDPVSGFIYLVPPVLIAALSWVLQSPLVSFLGLLVPRPQGDAKRSMKSMAHLGFGAIIPTLAMVNFPQAILLALVTFTLLAPYRLVRIFGMALHPYLLEKLGVDLQHEWEVIGNLTWVGVFALWVPLSVVSMMI</sequence>
<dbReference type="PANTHER" id="PTHR13304:SF0">
    <property type="entry name" value="GLYCOSYLPHOSPHATIDYLINOSITOL ANCHOR ATTACHMENT 1 PROTEIN"/>
    <property type="match status" value="1"/>
</dbReference>
<keyword evidence="1" id="KW-0472">Membrane</keyword>
<dbReference type="EMBL" id="JAODAN010000005">
    <property type="protein sequence ID" value="KAK1923940.1"/>
    <property type="molecule type" value="Genomic_DNA"/>
</dbReference>
<accession>A0AAD9D0S7</accession>
<comment type="caution">
    <text evidence="2">The sequence shown here is derived from an EMBL/GenBank/DDBJ whole genome shotgun (WGS) entry which is preliminary data.</text>
</comment>
<organism evidence="2 3">
    <name type="scientific">Papiliotrema laurentii</name>
    <name type="common">Cryptococcus laurentii</name>
    <dbReference type="NCBI Taxonomy" id="5418"/>
    <lineage>
        <taxon>Eukaryota</taxon>
        <taxon>Fungi</taxon>
        <taxon>Dikarya</taxon>
        <taxon>Basidiomycota</taxon>
        <taxon>Agaricomycotina</taxon>
        <taxon>Tremellomycetes</taxon>
        <taxon>Tremellales</taxon>
        <taxon>Rhynchogastremaceae</taxon>
        <taxon>Papiliotrema</taxon>
    </lineage>
</organism>
<evidence type="ECO:0000313" key="2">
    <source>
        <dbReference type="EMBL" id="KAK1923940.1"/>
    </source>
</evidence>
<feature type="transmembrane region" description="Helical" evidence="1">
    <location>
        <begin position="43"/>
        <end position="66"/>
    </location>
</feature>
<dbReference type="GO" id="GO:0016255">
    <property type="term" value="P:attachment of GPI anchor to protein"/>
    <property type="evidence" value="ECO:0007669"/>
    <property type="project" value="TreeGrafter"/>
</dbReference>
<gene>
    <name evidence="2" type="ORF">DB88DRAFT_488514</name>
</gene>
<dbReference type="GO" id="GO:0042765">
    <property type="term" value="C:GPI-anchor transamidase complex"/>
    <property type="evidence" value="ECO:0007669"/>
    <property type="project" value="InterPro"/>
</dbReference>
<evidence type="ECO:0000313" key="3">
    <source>
        <dbReference type="Proteomes" id="UP001182556"/>
    </source>
</evidence>
<dbReference type="PANTHER" id="PTHR13304">
    <property type="entry name" value="GLYCOSYLPHOSPHATIDYLINOSITOL ANCHOR ATTACHMENT 1 PROTEIN"/>
    <property type="match status" value="1"/>
</dbReference>
<feature type="transmembrane region" description="Helical" evidence="1">
    <location>
        <begin position="459"/>
        <end position="484"/>
    </location>
</feature>